<keyword evidence="2" id="KW-1185">Reference proteome</keyword>
<dbReference type="AlphaFoldDB" id="A0A165F7U3"/>
<organism evidence="1 2">
    <name type="scientific">Xylona heveae (strain CBS 132557 / TC161)</name>
    <dbReference type="NCBI Taxonomy" id="1328760"/>
    <lineage>
        <taxon>Eukaryota</taxon>
        <taxon>Fungi</taxon>
        <taxon>Dikarya</taxon>
        <taxon>Ascomycota</taxon>
        <taxon>Pezizomycotina</taxon>
        <taxon>Xylonomycetes</taxon>
        <taxon>Xylonales</taxon>
        <taxon>Xylonaceae</taxon>
        <taxon>Xylona</taxon>
    </lineage>
</organism>
<dbReference type="Proteomes" id="UP000076632">
    <property type="component" value="Unassembled WGS sequence"/>
</dbReference>
<dbReference type="InParanoid" id="A0A165F7U3"/>
<dbReference type="GeneID" id="28898232"/>
<protein>
    <submittedName>
        <fullName evidence="1">Uncharacterized protein</fullName>
    </submittedName>
</protein>
<sequence>MDAFTLMILATFIDRCPEFHQDINLALILLLCAHQKSLTRSSRGVSASSDWQA</sequence>
<accession>A0A165F7U3</accession>
<dbReference type="RefSeq" id="XP_018186231.1">
    <property type="nucleotide sequence ID" value="XM_018333095.1"/>
</dbReference>
<proteinExistence type="predicted"/>
<gene>
    <name evidence="1" type="ORF">L228DRAFT_249460</name>
</gene>
<dbReference type="EMBL" id="KV407462">
    <property type="protein sequence ID" value="KZF20676.1"/>
    <property type="molecule type" value="Genomic_DNA"/>
</dbReference>
<reference evidence="1 2" key="1">
    <citation type="journal article" date="2016" name="Fungal Biol.">
        <title>The genome of Xylona heveae provides a window into fungal endophytism.</title>
        <authorList>
            <person name="Gazis R."/>
            <person name="Kuo A."/>
            <person name="Riley R."/>
            <person name="LaButti K."/>
            <person name="Lipzen A."/>
            <person name="Lin J."/>
            <person name="Amirebrahimi M."/>
            <person name="Hesse C.N."/>
            <person name="Spatafora J.W."/>
            <person name="Henrissat B."/>
            <person name="Hainaut M."/>
            <person name="Grigoriev I.V."/>
            <person name="Hibbett D.S."/>
        </authorList>
    </citation>
    <scope>NUCLEOTIDE SEQUENCE [LARGE SCALE GENOMIC DNA]</scope>
    <source>
        <strain evidence="1 2">TC161</strain>
    </source>
</reference>
<evidence type="ECO:0000313" key="1">
    <source>
        <dbReference type="EMBL" id="KZF20676.1"/>
    </source>
</evidence>
<name>A0A165F7U3_XYLHT</name>
<evidence type="ECO:0000313" key="2">
    <source>
        <dbReference type="Proteomes" id="UP000076632"/>
    </source>
</evidence>